<accession>A0A656JZ51</accession>
<keyword evidence="1" id="KW-0418">Kinase</keyword>
<dbReference type="Proteomes" id="UP000018849">
    <property type="component" value="Unassembled WGS sequence"/>
</dbReference>
<name>A0A656JZ51_PSESF</name>
<sequence length="81" mass="9073">MFWKLFLAFWLATSLTFLVGAGLFIFTRSGPGDPSFSTVLDNEVRLLQQSGIPAGRALLDVWQPDRQDRVGLYDDQGRLLA</sequence>
<proteinExistence type="predicted"/>
<evidence type="ECO:0000313" key="2">
    <source>
        <dbReference type="Proteomes" id="UP000018849"/>
    </source>
</evidence>
<dbReference type="GO" id="GO:0016301">
    <property type="term" value="F:kinase activity"/>
    <property type="evidence" value="ECO:0007669"/>
    <property type="project" value="UniProtKB-KW"/>
</dbReference>
<gene>
    <name evidence="1" type="ORF">A245_13240</name>
</gene>
<comment type="caution">
    <text evidence="1">The sequence shown here is derived from an EMBL/GenBank/DDBJ whole genome shotgun (WGS) entry which is preliminary data.</text>
</comment>
<organism evidence="1 2">
    <name type="scientific">Pseudomonas syringae pv. actinidiae ICMP 19096</name>
    <dbReference type="NCBI Taxonomy" id="1194405"/>
    <lineage>
        <taxon>Bacteria</taxon>
        <taxon>Pseudomonadati</taxon>
        <taxon>Pseudomonadota</taxon>
        <taxon>Gammaproteobacteria</taxon>
        <taxon>Pseudomonadales</taxon>
        <taxon>Pseudomonadaceae</taxon>
        <taxon>Pseudomonas</taxon>
        <taxon>Pseudomonas syringae</taxon>
    </lineage>
</organism>
<reference evidence="1 2" key="1">
    <citation type="journal article" date="2013" name="PLoS Pathog.">
        <title>Genomic analysis of the Kiwifruit pathogen Pseudomonas syringae pv. actinidiae provides insight into the origins of an emergent plant disease.</title>
        <authorList>
            <person name="McCann H.C."/>
            <person name="Rikkerink E.H."/>
            <person name="Bertels F."/>
            <person name="Fiers M."/>
            <person name="Lu A."/>
            <person name="Rees-George J."/>
            <person name="Andersen M.T."/>
            <person name="Gleave A.P."/>
            <person name="Haubold B."/>
            <person name="Wohlers M.W."/>
            <person name="Guttman D.S."/>
            <person name="Wang P.W."/>
            <person name="Straub C."/>
            <person name="Vanneste J.L."/>
            <person name="Rainey P.B."/>
            <person name="Templeton M.D."/>
        </authorList>
    </citation>
    <scope>NUCLEOTIDE SEQUENCE [LARGE SCALE GENOMIC DNA]</scope>
    <source>
        <strain evidence="1 2">ICMP 19096</strain>
    </source>
</reference>
<evidence type="ECO:0000313" key="1">
    <source>
        <dbReference type="EMBL" id="EPN62705.1"/>
    </source>
</evidence>
<dbReference type="AlphaFoldDB" id="A0A656JZ51"/>
<protein>
    <submittedName>
        <fullName evidence="1">Sensor histidine kinase</fullName>
    </submittedName>
</protein>
<dbReference type="EMBL" id="AOKF01001114">
    <property type="protein sequence ID" value="EPN62705.1"/>
    <property type="molecule type" value="Genomic_DNA"/>
</dbReference>
<feature type="non-terminal residue" evidence="1">
    <location>
        <position position="81"/>
    </location>
</feature>
<keyword evidence="1" id="KW-0808">Transferase</keyword>